<accession>A0ACC0AQZ5</accession>
<keyword evidence="2" id="KW-1185">Reference proteome</keyword>
<protein>
    <submittedName>
        <fullName evidence="1">Uncharacterized protein</fullName>
    </submittedName>
</protein>
<name>A0ACC0AQZ5_CATRO</name>
<organism evidence="1 2">
    <name type="scientific">Catharanthus roseus</name>
    <name type="common">Madagascar periwinkle</name>
    <name type="synonym">Vinca rosea</name>
    <dbReference type="NCBI Taxonomy" id="4058"/>
    <lineage>
        <taxon>Eukaryota</taxon>
        <taxon>Viridiplantae</taxon>
        <taxon>Streptophyta</taxon>
        <taxon>Embryophyta</taxon>
        <taxon>Tracheophyta</taxon>
        <taxon>Spermatophyta</taxon>
        <taxon>Magnoliopsida</taxon>
        <taxon>eudicotyledons</taxon>
        <taxon>Gunneridae</taxon>
        <taxon>Pentapetalae</taxon>
        <taxon>asterids</taxon>
        <taxon>lamiids</taxon>
        <taxon>Gentianales</taxon>
        <taxon>Apocynaceae</taxon>
        <taxon>Rauvolfioideae</taxon>
        <taxon>Vinceae</taxon>
        <taxon>Catharanthinae</taxon>
        <taxon>Catharanthus</taxon>
    </lineage>
</organism>
<dbReference type="EMBL" id="CM044705">
    <property type="protein sequence ID" value="KAI5663295.1"/>
    <property type="molecule type" value="Genomic_DNA"/>
</dbReference>
<gene>
    <name evidence="1" type="ORF">M9H77_22618</name>
</gene>
<evidence type="ECO:0000313" key="2">
    <source>
        <dbReference type="Proteomes" id="UP001060085"/>
    </source>
</evidence>
<reference evidence="2" key="1">
    <citation type="journal article" date="2023" name="Nat. Plants">
        <title>Single-cell RNA sequencing provides a high-resolution roadmap for understanding the multicellular compartmentation of specialized metabolism.</title>
        <authorList>
            <person name="Sun S."/>
            <person name="Shen X."/>
            <person name="Li Y."/>
            <person name="Li Y."/>
            <person name="Wang S."/>
            <person name="Li R."/>
            <person name="Zhang H."/>
            <person name="Shen G."/>
            <person name="Guo B."/>
            <person name="Wei J."/>
            <person name="Xu J."/>
            <person name="St-Pierre B."/>
            <person name="Chen S."/>
            <person name="Sun C."/>
        </authorList>
    </citation>
    <scope>NUCLEOTIDE SEQUENCE [LARGE SCALE GENOMIC DNA]</scope>
</reference>
<proteinExistence type="predicted"/>
<dbReference type="Proteomes" id="UP001060085">
    <property type="component" value="Linkage Group LG05"/>
</dbReference>
<sequence>MTRLVTLDLSTRFPGTRPIKLESPNLGTLVENLKELRELYLDGVNISAHGSEWCNALSSLSNITMLSLSNCYLSGPIDSSLSKLRSLSELNLDNNNLSATVPSFFANFSNLTVLSLSYCNLEGHFPQEIFQIPTLRRLDLSNNLITGSLPRFPKNGSFRTIELSHTNFSGSLPDSIGNLLSLSNIDLSNCNFSGPIPSAMSNLTELVYLDFSSNNFNGSIPSFQMSRKLKFLDLSRNNLTGPISSHFEGLREITNINLAYNSLYGSIPPSIFALPLLQKILLSNNQFDGQVNEFSDASASLLDTLDLSSNQLKGSIPKSIFELQRLNVLSLSSNYFNGTIQLEMVKGLPKLARLELSHNNLSIDVRSDVTVSTFPQLTILKLASCNLQQFPDLRSQSRMINLDLSDNKIKGEIPKWIWEVGNGNLERLNLSRNLLVNLQENYTIPSLLVLDLHSNQLQGKFPIPPASAIYVDYSSNHFNNSIPSDIGQFISFGYFFSVLDLSYNSLTGNIPECLFENMQALGVLNLGKNKLNGTVPDKFPVNCGLKTLDLSRNFIQGRLPRSLVNCSSLEVLNIGSNRINDTFPCMLKNLSSLRVLVLRANMFHENILCSGENQSWPNLQIIDIASNDFSGDLSPRCFLSWRGMITSDENGPDKRHLRFDFLTLSQFYYQDTVTVTIKGLELELQKILTVFTSIDLSSNKFKGRIPETVGDLNALYILNLSHNAITGTIPRTIGNLKQLGSLDLSKNQLTGMIPSELGSLTFLSFLNLSYNKLSGRIPVGRQLQTFTYTSYLGNTGLCGFPLNTSCRSNESVPNSFLPPNDKSSVGPDDFDWQFIFTGLGFGVGAAMILAPLVVCKEGRERCDEYLEKFFLLIFPARGFSYTRSDEGKTEEVDYCEDDFSDDSDEDEDEVQEEVFRGRYCVFCTKLDVHRKKALHNPKLAFEHPGRTFHRAFQFAPSLRHFIKQFVGASTGTPAQRNRTGNVSWIT</sequence>
<comment type="caution">
    <text evidence="1">The sequence shown here is derived from an EMBL/GenBank/DDBJ whole genome shotgun (WGS) entry which is preliminary data.</text>
</comment>
<evidence type="ECO:0000313" key="1">
    <source>
        <dbReference type="EMBL" id="KAI5663295.1"/>
    </source>
</evidence>